<proteinExistence type="predicted"/>
<feature type="transmembrane region" description="Helical" evidence="1">
    <location>
        <begin position="46"/>
        <end position="67"/>
    </location>
</feature>
<accession>A0A426U5J2</accession>
<dbReference type="AlphaFoldDB" id="A0A426U5J2"/>
<evidence type="ECO:0000256" key="1">
    <source>
        <dbReference type="SAM" id="Phobius"/>
    </source>
</evidence>
<comment type="caution">
    <text evidence="2">The sequence shown here is derived from an EMBL/GenBank/DDBJ whole genome shotgun (WGS) entry which is preliminary data.</text>
</comment>
<gene>
    <name evidence="2" type="ORF">EI684_05300</name>
</gene>
<name>A0A426U5J2_9CHLR</name>
<evidence type="ECO:0000313" key="3">
    <source>
        <dbReference type="Proteomes" id="UP000280307"/>
    </source>
</evidence>
<keyword evidence="1" id="KW-1133">Transmembrane helix</keyword>
<dbReference type="Proteomes" id="UP000280307">
    <property type="component" value="Unassembled WGS sequence"/>
</dbReference>
<keyword evidence="1" id="KW-0812">Transmembrane</keyword>
<sequence>MPHQKPPPTTELTDEERHIIGSTTVTSIIYAVLTLCYSLHDINTVWGMITTSSVFFIVLAIIFLFFAQQLKLAARYLELPQLLWVLLPDRKTANSQQKYTFKEILNTTFLLDLQIKRFPPTGPPAAVSMH</sequence>
<dbReference type="EMBL" id="RSAS01000204">
    <property type="protein sequence ID" value="RRR75222.1"/>
    <property type="molecule type" value="Genomic_DNA"/>
</dbReference>
<reference evidence="2 3" key="1">
    <citation type="submission" date="2018-12" db="EMBL/GenBank/DDBJ databases">
        <title>Genome Sequence of Candidatus Viridilinea halotolerans isolated from saline sulfide-rich spring.</title>
        <authorList>
            <person name="Grouzdev D.S."/>
            <person name="Burganskaya E.I."/>
            <person name="Krutkina M.S."/>
            <person name="Sukhacheva M.V."/>
            <person name="Gorlenko V.M."/>
        </authorList>
    </citation>
    <scope>NUCLEOTIDE SEQUENCE [LARGE SCALE GENOMIC DNA]</scope>
    <source>
        <strain evidence="2">Chok-6</strain>
    </source>
</reference>
<organism evidence="2 3">
    <name type="scientific">Candidatus Viridilinea halotolerans</name>
    <dbReference type="NCBI Taxonomy" id="2491704"/>
    <lineage>
        <taxon>Bacteria</taxon>
        <taxon>Bacillati</taxon>
        <taxon>Chloroflexota</taxon>
        <taxon>Chloroflexia</taxon>
        <taxon>Chloroflexales</taxon>
        <taxon>Chloroflexineae</taxon>
        <taxon>Oscillochloridaceae</taxon>
        <taxon>Candidatus Viridilinea</taxon>
    </lineage>
</organism>
<evidence type="ECO:0000313" key="2">
    <source>
        <dbReference type="EMBL" id="RRR75222.1"/>
    </source>
</evidence>
<protein>
    <submittedName>
        <fullName evidence="2">Uncharacterized protein</fullName>
    </submittedName>
</protein>
<keyword evidence="1" id="KW-0472">Membrane</keyword>